<dbReference type="GO" id="GO:1990904">
    <property type="term" value="C:ribonucleoprotein complex"/>
    <property type="evidence" value="ECO:0007669"/>
    <property type="project" value="UniProtKB-KW"/>
</dbReference>
<dbReference type="Gene3D" id="3.30.420.80">
    <property type="entry name" value="Ribosomal protein S11"/>
    <property type="match status" value="1"/>
</dbReference>
<dbReference type="HOGENOM" id="CLU_072439_6_2_1"/>
<evidence type="ECO:0000313" key="4">
    <source>
        <dbReference type="Proteomes" id="UP000053263"/>
    </source>
</evidence>
<accession>A0A0C9SXN4</accession>
<keyword evidence="2" id="KW-0687">Ribonucleoprotein</keyword>
<name>A0A0C9SXN4_PLICR</name>
<evidence type="ECO:0000256" key="2">
    <source>
        <dbReference type="ARBA" id="ARBA00023274"/>
    </source>
</evidence>
<dbReference type="Proteomes" id="UP000053263">
    <property type="component" value="Unassembled WGS sequence"/>
</dbReference>
<keyword evidence="4" id="KW-1185">Reference proteome</keyword>
<evidence type="ECO:0000313" key="3">
    <source>
        <dbReference type="EMBL" id="KII84495.1"/>
    </source>
</evidence>
<feature type="non-terminal residue" evidence="3">
    <location>
        <position position="121"/>
    </location>
</feature>
<dbReference type="EMBL" id="KN832570">
    <property type="protein sequence ID" value="KII84495.1"/>
    <property type="molecule type" value="Genomic_DNA"/>
</dbReference>
<gene>
    <name evidence="3" type="ORF">PLICRDRAFT_68345</name>
</gene>
<evidence type="ECO:0000256" key="1">
    <source>
        <dbReference type="ARBA" id="ARBA00022980"/>
    </source>
</evidence>
<dbReference type="GO" id="GO:0003735">
    <property type="term" value="F:structural constituent of ribosome"/>
    <property type="evidence" value="ECO:0007669"/>
    <property type="project" value="InterPro"/>
</dbReference>
<sequence>ECPRTTTVSLAPQIVKGELVFGAVRIPPLTTYALMSLISPQGGLCFTGALSFSPRNRCADCSHGYARRSDQRPRFREVGINALHVKLRASGGTSLKSPGPGTRGTCFRWRARAGRIEGCHP</sequence>
<dbReference type="GO" id="GO:0006412">
    <property type="term" value="P:translation"/>
    <property type="evidence" value="ECO:0007669"/>
    <property type="project" value="InterPro"/>
</dbReference>
<dbReference type="InterPro" id="IPR036967">
    <property type="entry name" value="Ribosomal_uS11_sf"/>
</dbReference>
<dbReference type="AlphaFoldDB" id="A0A0C9SXN4"/>
<dbReference type="GO" id="GO:0005840">
    <property type="term" value="C:ribosome"/>
    <property type="evidence" value="ECO:0007669"/>
    <property type="project" value="UniProtKB-KW"/>
</dbReference>
<feature type="non-terminal residue" evidence="3">
    <location>
        <position position="1"/>
    </location>
</feature>
<keyword evidence="1" id="KW-0689">Ribosomal protein</keyword>
<reference evidence="3 4" key="1">
    <citation type="submission" date="2014-06" db="EMBL/GenBank/DDBJ databases">
        <title>Evolutionary Origins and Diversification of the Mycorrhizal Mutualists.</title>
        <authorList>
            <consortium name="DOE Joint Genome Institute"/>
            <consortium name="Mycorrhizal Genomics Consortium"/>
            <person name="Kohler A."/>
            <person name="Kuo A."/>
            <person name="Nagy L.G."/>
            <person name="Floudas D."/>
            <person name="Copeland A."/>
            <person name="Barry K.W."/>
            <person name="Cichocki N."/>
            <person name="Veneault-Fourrey C."/>
            <person name="LaButti K."/>
            <person name="Lindquist E.A."/>
            <person name="Lipzen A."/>
            <person name="Lundell T."/>
            <person name="Morin E."/>
            <person name="Murat C."/>
            <person name="Riley R."/>
            <person name="Ohm R."/>
            <person name="Sun H."/>
            <person name="Tunlid A."/>
            <person name="Henrissat B."/>
            <person name="Grigoriev I.V."/>
            <person name="Hibbett D.S."/>
            <person name="Martin F."/>
        </authorList>
    </citation>
    <scope>NUCLEOTIDE SEQUENCE [LARGE SCALE GENOMIC DNA]</scope>
    <source>
        <strain evidence="3 4">FD-325 SS-3</strain>
    </source>
</reference>
<proteinExistence type="predicted"/>
<organism evidence="3 4">
    <name type="scientific">Plicaturopsis crispa FD-325 SS-3</name>
    <dbReference type="NCBI Taxonomy" id="944288"/>
    <lineage>
        <taxon>Eukaryota</taxon>
        <taxon>Fungi</taxon>
        <taxon>Dikarya</taxon>
        <taxon>Basidiomycota</taxon>
        <taxon>Agaricomycotina</taxon>
        <taxon>Agaricomycetes</taxon>
        <taxon>Agaricomycetidae</taxon>
        <taxon>Amylocorticiales</taxon>
        <taxon>Amylocorticiaceae</taxon>
        <taxon>Plicatura</taxon>
        <taxon>Plicaturopsis crispa</taxon>
    </lineage>
</organism>
<protein>
    <submittedName>
        <fullName evidence="3">Uncharacterized protein</fullName>
    </submittedName>
</protein>